<dbReference type="Proteomes" id="UP000256864">
    <property type="component" value="Unassembled WGS sequence"/>
</dbReference>
<dbReference type="NCBIfam" id="TIGR00778">
    <property type="entry name" value="ahpD_dom"/>
    <property type="match status" value="1"/>
</dbReference>
<dbReference type="InterPro" id="IPR004675">
    <property type="entry name" value="AhpD_core"/>
</dbReference>
<dbReference type="Pfam" id="PF02627">
    <property type="entry name" value="CMD"/>
    <property type="match status" value="1"/>
</dbReference>
<dbReference type="RefSeq" id="WP_013296127.1">
    <property type="nucleotide sequence ID" value="NZ_QREL01000001.1"/>
</dbReference>
<dbReference type="EMBL" id="QREL01000001">
    <property type="protein sequence ID" value="REE28420.1"/>
    <property type="molecule type" value="Genomic_DNA"/>
</dbReference>
<reference evidence="2 3" key="1">
    <citation type="submission" date="2018-07" db="EMBL/GenBank/DDBJ databases">
        <title>Genomic Encyclopedia of Type Strains, Phase IV (KMG-IV): sequencing the most valuable type-strain genomes for metagenomic binning, comparative biology and taxonomic classification.</title>
        <authorList>
            <person name="Goeker M."/>
        </authorList>
    </citation>
    <scope>NUCLEOTIDE SEQUENCE [LARGE SCALE GENOMIC DNA]</scope>
    <source>
        <strain evidence="2 3">DSM 7466</strain>
    </source>
</reference>
<dbReference type="InterPro" id="IPR029032">
    <property type="entry name" value="AhpD-like"/>
</dbReference>
<dbReference type="InterPro" id="IPR003779">
    <property type="entry name" value="CMD-like"/>
</dbReference>
<dbReference type="GO" id="GO:0051920">
    <property type="term" value="F:peroxiredoxin activity"/>
    <property type="evidence" value="ECO:0007669"/>
    <property type="project" value="InterPro"/>
</dbReference>
<keyword evidence="2" id="KW-0560">Oxidoreductase</keyword>
<dbReference type="PANTHER" id="PTHR33930">
    <property type="entry name" value="ALKYL HYDROPEROXIDE REDUCTASE AHPD"/>
    <property type="match status" value="1"/>
</dbReference>
<dbReference type="AlphaFoldDB" id="A0A371NEM1"/>
<protein>
    <submittedName>
        <fullName evidence="2">AhpD family alkylhydroperoxidase</fullName>
    </submittedName>
</protein>
<keyword evidence="2" id="KW-0575">Peroxidase</keyword>
<dbReference type="PANTHER" id="PTHR33930:SF2">
    <property type="entry name" value="BLR3452 PROTEIN"/>
    <property type="match status" value="1"/>
</dbReference>
<feature type="domain" description="Carboxymuconolactone decarboxylase-like" evidence="1">
    <location>
        <begin position="13"/>
        <end position="95"/>
    </location>
</feature>
<evidence type="ECO:0000313" key="2">
    <source>
        <dbReference type="EMBL" id="REE28420.1"/>
    </source>
</evidence>
<evidence type="ECO:0000259" key="1">
    <source>
        <dbReference type="Pfam" id="PF02627"/>
    </source>
</evidence>
<accession>A0A371NEM1</accession>
<keyword evidence="3" id="KW-1185">Reference proteome</keyword>
<dbReference type="SUPFAM" id="SSF69118">
    <property type="entry name" value="AhpD-like"/>
    <property type="match status" value="1"/>
</dbReference>
<name>A0A371NEM1_9EURY</name>
<dbReference type="Gene3D" id="1.20.1290.10">
    <property type="entry name" value="AhpD-like"/>
    <property type="match status" value="1"/>
</dbReference>
<comment type="caution">
    <text evidence="2">The sequence shown here is derived from an EMBL/GenBank/DDBJ whole genome shotgun (WGS) entry which is preliminary data.</text>
</comment>
<proteinExistence type="predicted"/>
<sequence>MKTGADRFLGELPEVAESFKNFREAVRSEGKLTEREKLLISVACSVAVRCDACTRRHAEEALEAGITEGELAEAAAVAALIRAGSAMNTASAIFRD</sequence>
<evidence type="ECO:0000313" key="3">
    <source>
        <dbReference type="Proteomes" id="UP000256864"/>
    </source>
</evidence>
<organism evidence="2 3">
    <name type="scientific">Methanothermobacter defluvii</name>
    <dbReference type="NCBI Taxonomy" id="49339"/>
    <lineage>
        <taxon>Archaea</taxon>
        <taxon>Methanobacteriati</taxon>
        <taxon>Methanobacteriota</taxon>
        <taxon>Methanomada group</taxon>
        <taxon>Methanobacteria</taxon>
        <taxon>Methanobacteriales</taxon>
        <taxon>Methanobacteriaceae</taxon>
        <taxon>Methanothermobacter</taxon>
    </lineage>
</organism>
<gene>
    <name evidence="2" type="ORF">C7452_0431</name>
</gene>
<dbReference type="GeneID" id="86199246"/>